<gene>
    <name evidence="4" type="ORF">RHGRI_019545</name>
</gene>
<dbReference type="GO" id="GO:0016491">
    <property type="term" value="F:oxidoreductase activity"/>
    <property type="evidence" value="ECO:0007669"/>
    <property type="project" value="UniProtKB-KW"/>
</dbReference>
<dbReference type="InterPro" id="IPR008030">
    <property type="entry name" value="NmrA-like"/>
</dbReference>
<dbReference type="InterPro" id="IPR045312">
    <property type="entry name" value="PCBER-like"/>
</dbReference>
<keyword evidence="2" id="KW-0560">Oxidoreductase</keyword>
<dbReference type="Proteomes" id="UP000823749">
    <property type="component" value="Chromosome 7"/>
</dbReference>
<evidence type="ECO:0000313" key="4">
    <source>
        <dbReference type="EMBL" id="KAG5539023.1"/>
    </source>
</evidence>
<organism evidence="4 5">
    <name type="scientific">Rhododendron griersonianum</name>
    <dbReference type="NCBI Taxonomy" id="479676"/>
    <lineage>
        <taxon>Eukaryota</taxon>
        <taxon>Viridiplantae</taxon>
        <taxon>Streptophyta</taxon>
        <taxon>Embryophyta</taxon>
        <taxon>Tracheophyta</taxon>
        <taxon>Spermatophyta</taxon>
        <taxon>Magnoliopsida</taxon>
        <taxon>eudicotyledons</taxon>
        <taxon>Gunneridae</taxon>
        <taxon>Pentapetalae</taxon>
        <taxon>asterids</taxon>
        <taxon>Ericales</taxon>
        <taxon>Ericaceae</taxon>
        <taxon>Ericoideae</taxon>
        <taxon>Rhodoreae</taxon>
        <taxon>Rhododendron</taxon>
    </lineage>
</organism>
<evidence type="ECO:0000313" key="5">
    <source>
        <dbReference type="Proteomes" id="UP000823749"/>
    </source>
</evidence>
<dbReference type="AlphaFoldDB" id="A0AAV6JGE6"/>
<dbReference type="InterPro" id="IPR050608">
    <property type="entry name" value="NmrA-type/Isoflavone_red_sf"/>
</dbReference>
<dbReference type="Gene3D" id="3.90.25.10">
    <property type="entry name" value="UDP-galactose 4-epimerase, domain 1"/>
    <property type="match status" value="2"/>
</dbReference>
<dbReference type="PANTHER" id="PTHR43349:SF9">
    <property type="entry name" value="PHENYLCOUMARAN BENZYLIC ETHER REDUCTASE-LIKE PROTEIN"/>
    <property type="match status" value="1"/>
</dbReference>
<name>A0AAV6JGE6_9ERIC</name>
<keyword evidence="5" id="KW-1185">Reference proteome</keyword>
<dbReference type="Gene3D" id="3.40.50.720">
    <property type="entry name" value="NAD(P)-binding Rossmann-like Domain"/>
    <property type="match status" value="2"/>
</dbReference>
<dbReference type="EMBL" id="JACTNZ010000007">
    <property type="protein sequence ID" value="KAG5539023.1"/>
    <property type="molecule type" value="Genomic_DNA"/>
</dbReference>
<dbReference type="Pfam" id="PF05368">
    <property type="entry name" value="NmrA"/>
    <property type="match status" value="2"/>
</dbReference>
<keyword evidence="1" id="KW-0521">NADP</keyword>
<dbReference type="SUPFAM" id="SSF51735">
    <property type="entry name" value="NAD(P)-binding Rossmann-fold domains"/>
    <property type="match status" value="1"/>
</dbReference>
<proteinExistence type="predicted"/>
<feature type="domain" description="NmrA-like" evidence="3">
    <location>
        <begin position="7"/>
        <end position="157"/>
    </location>
</feature>
<sequence length="388" mass="44261">MATGLGKILVFGGTGYLGKHIVRASIKMGHPTYVYGRPITPNSNPSNSKVELHKEFQSMGVILIQGELSEHEKLVSLIKQVDIVISAIGTPYVMEQLRIIDAIKRFIPSDFGCEEDLITAVLPPFQDFLDKKKKIRRAAEATGVPFTFLSSTCFAVFTREEDIAIYVIRAANDPRTCNRIVLFRPSKNILSQLELVSLWEKKTSRSYNKVFVYEEELVELSETSPHPENVRAAIIHSIFVKGDMANFEIREDDQMEVSKLYPDVEYTTVDQLLDDFVANPPEFHYPSKNILSQLELVSLWEKKINRSYNKVFVYEEEVVELLETSPHPENIRAAIIHSIFVKGDMANFEIGEDEMEVSKLYPDVEYTTVDQLLDDFVANPPEFHYVEL</sequence>
<dbReference type="InterPro" id="IPR036291">
    <property type="entry name" value="NAD(P)-bd_dom_sf"/>
</dbReference>
<evidence type="ECO:0000259" key="3">
    <source>
        <dbReference type="Pfam" id="PF05368"/>
    </source>
</evidence>
<comment type="caution">
    <text evidence="4">The sequence shown here is derived from an EMBL/GenBank/DDBJ whole genome shotgun (WGS) entry which is preliminary data.</text>
</comment>
<dbReference type="CDD" id="cd05259">
    <property type="entry name" value="PCBER_SDR_a"/>
    <property type="match status" value="1"/>
</dbReference>
<evidence type="ECO:0000256" key="2">
    <source>
        <dbReference type="ARBA" id="ARBA00023002"/>
    </source>
</evidence>
<feature type="domain" description="NmrA-like" evidence="3">
    <location>
        <begin position="285"/>
        <end position="371"/>
    </location>
</feature>
<protein>
    <recommendedName>
        <fullName evidence="3">NmrA-like domain-containing protein</fullName>
    </recommendedName>
</protein>
<accession>A0AAV6JGE6</accession>
<dbReference type="PANTHER" id="PTHR43349">
    <property type="entry name" value="PINORESINOL REDUCTASE-RELATED"/>
    <property type="match status" value="1"/>
</dbReference>
<evidence type="ECO:0000256" key="1">
    <source>
        <dbReference type="ARBA" id="ARBA00022857"/>
    </source>
</evidence>
<reference evidence="4" key="1">
    <citation type="submission" date="2020-08" db="EMBL/GenBank/DDBJ databases">
        <title>Plant Genome Project.</title>
        <authorList>
            <person name="Zhang R.-G."/>
        </authorList>
    </citation>
    <scope>NUCLEOTIDE SEQUENCE</scope>
    <source>
        <strain evidence="4">WSP0</strain>
        <tissue evidence="4">Leaf</tissue>
    </source>
</reference>